<dbReference type="GO" id="GO:0006516">
    <property type="term" value="P:glycoprotein catabolic process"/>
    <property type="evidence" value="ECO:0007669"/>
    <property type="project" value="TreeGrafter"/>
</dbReference>
<dbReference type="PANTHER" id="PTHR12143:SF39">
    <property type="entry name" value="SECRETED PROTEIN"/>
    <property type="match status" value="1"/>
</dbReference>
<dbReference type="InterPro" id="IPR041371">
    <property type="entry name" value="GH92_N"/>
</dbReference>
<dbReference type="InterPro" id="IPR050883">
    <property type="entry name" value="PNGase"/>
</dbReference>
<dbReference type="InterPro" id="IPR005887">
    <property type="entry name" value="GH92_a_mannosidase_put"/>
</dbReference>
<evidence type="ECO:0000313" key="7">
    <source>
        <dbReference type="Proteomes" id="UP000219559"/>
    </source>
</evidence>
<comment type="cofactor">
    <cofactor evidence="1">
        <name>Ca(2+)</name>
        <dbReference type="ChEBI" id="CHEBI:29108"/>
    </cofactor>
</comment>
<gene>
    <name evidence="6" type="ORF">B7P33_01465</name>
</gene>
<keyword evidence="3" id="KW-0106">Calcium</keyword>
<sequence>MKVNVILGYLSLWGLATLMVGCSGSDKKANPVTPTEDLTAFVDPFIGTGFHGHTYPGAVVPYGMVQLSPDTHLMGWEASSGYHYADSLIYGFSHTHLSGTGIGDLGDVLVLPFTGEPSEKPVAAFSKAQESAEPGYYKVAFDNYKVTSELTATTRVGMHKYTYATGEKQQLLFDLGHILQANWGHSNVSNTMEVVNDSTLKGTKVSQGWAYDHPVHFYAKFSKPFSITQAMVDSVSVGAKSLYEGKNVDAYLDFGTSEGPVLLKVGISMVDVAGAQKNLEAELDHWDFDRVRQEAGKQWNDALQEVYVETDDSDIKTIFYTALYHTKLAPMIYQDVDRRYRGMDKQIHTSPVGQMNYTVYSLWDTFRAQHPLMTILDEDLAADWANNLLLKYEQGGILPKWPLASNYTGTMVGYPAVANLADALTKNLPGVDPQRALKAALVSASYDTTALAKIKEPRGERVMTKHNWYINKGEHIPSDKIGNSVTYGLENAYYDWCIAQIAKANGDDALVERFLERGLNYQKYFDASTGFMRGKNADGSWRTPFDPNYSDHEHSDYVEGNAWQWSWFVPHDTPGYVKLFGSEEAFTTKLDSLFTTSSEITGDGASADITGLIGQYAHGNEPSHHIAYFYTEAGQPWKTQEKVDYILREFYTTEPGGIIGNEDCGQMSAWYVMNAMGFYQMAPGRPEYLVGRPLFDKVTLPLAGDKQLKIEVKNNSAQNKYVQKASLNGVELTNLTFTHEQLKAGGLLSIEMGQNPVK</sequence>
<name>A0A2A4GDD4_9FLAO</name>
<evidence type="ECO:0000256" key="1">
    <source>
        <dbReference type="ARBA" id="ARBA00001913"/>
    </source>
</evidence>
<dbReference type="Proteomes" id="UP000219559">
    <property type="component" value="Unassembled WGS sequence"/>
</dbReference>
<feature type="domain" description="Glycosyl hydrolase family 92" evidence="4">
    <location>
        <begin position="274"/>
        <end position="754"/>
    </location>
</feature>
<dbReference type="NCBIfam" id="TIGR01180">
    <property type="entry name" value="aman2_put"/>
    <property type="match status" value="1"/>
</dbReference>
<dbReference type="AlphaFoldDB" id="A0A2A4GDD4"/>
<dbReference type="PROSITE" id="PS51257">
    <property type="entry name" value="PROKAR_LIPOPROTEIN"/>
    <property type="match status" value="1"/>
</dbReference>
<dbReference type="EMBL" id="NBWU01000001">
    <property type="protein sequence ID" value="PCE65998.1"/>
    <property type="molecule type" value="Genomic_DNA"/>
</dbReference>
<dbReference type="Pfam" id="PF07971">
    <property type="entry name" value="Glyco_hydro_92"/>
    <property type="match status" value="1"/>
</dbReference>
<feature type="domain" description="Glycosyl hydrolase family 92 N-terminal" evidence="5">
    <location>
        <begin position="41"/>
        <end position="268"/>
    </location>
</feature>
<protein>
    <recommendedName>
        <fullName evidence="8">Glycoside hydrolase</fullName>
    </recommendedName>
</protein>
<evidence type="ECO:0008006" key="8">
    <source>
        <dbReference type="Google" id="ProtNLM"/>
    </source>
</evidence>
<evidence type="ECO:0000259" key="5">
    <source>
        <dbReference type="Pfam" id="PF17678"/>
    </source>
</evidence>
<dbReference type="PANTHER" id="PTHR12143">
    <property type="entry name" value="PEPTIDE N-GLYCANASE PNGASE -RELATED"/>
    <property type="match status" value="1"/>
</dbReference>
<dbReference type="GO" id="GO:0000224">
    <property type="term" value="F:peptide-N4-(N-acetyl-beta-glucosaminyl)asparagine amidase activity"/>
    <property type="evidence" value="ECO:0007669"/>
    <property type="project" value="TreeGrafter"/>
</dbReference>
<dbReference type="GO" id="GO:0005975">
    <property type="term" value="P:carbohydrate metabolic process"/>
    <property type="evidence" value="ECO:0007669"/>
    <property type="project" value="InterPro"/>
</dbReference>
<evidence type="ECO:0000256" key="3">
    <source>
        <dbReference type="ARBA" id="ARBA00022837"/>
    </source>
</evidence>
<dbReference type="SUPFAM" id="SSF48208">
    <property type="entry name" value="Six-hairpin glycosidases"/>
    <property type="match status" value="1"/>
</dbReference>
<comment type="subunit">
    <text evidence="2">Monomer.</text>
</comment>
<reference evidence="6 7" key="1">
    <citation type="submission" date="2017-04" db="EMBL/GenBank/DDBJ databases">
        <title>A new member of the family Flavobacteriaceae isolated from ascidians.</title>
        <authorList>
            <person name="Chen L."/>
        </authorList>
    </citation>
    <scope>NUCLEOTIDE SEQUENCE [LARGE SCALE GENOMIC DNA]</scope>
    <source>
        <strain evidence="6 7">HQA918</strain>
    </source>
</reference>
<dbReference type="Pfam" id="PF17678">
    <property type="entry name" value="Glyco_hydro_92N"/>
    <property type="match status" value="1"/>
</dbReference>
<dbReference type="OrthoDB" id="9804511at2"/>
<accession>A0A2A4GDD4</accession>
<evidence type="ECO:0000256" key="2">
    <source>
        <dbReference type="ARBA" id="ARBA00011245"/>
    </source>
</evidence>
<comment type="caution">
    <text evidence="6">The sequence shown here is derived from an EMBL/GenBank/DDBJ whole genome shotgun (WGS) entry which is preliminary data.</text>
</comment>
<dbReference type="Gene3D" id="1.20.1610.10">
    <property type="entry name" value="alpha-1,2-mannosidases domains"/>
    <property type="match status" value="1"/>
</dbReference>
<evidence type="ECO:0000313" key="6">
    <source>
        <dbReference type="EMBL" id="PCE65998.1"/>
    </source>
</evidence>
<evidence type="ECO:0000259" key="4">
    <source>
        <dbReference type="Pfam" id="PF07971"/>
    </source>
</evidence>
<proteinExistence type="predicted"/>
<keyword evidence="7" id="KW-1185">Reference proteome</keyword>
<dbReference type="InterPro" id="IPR014718">
    <property type="entry name" value="GH-type_carb-bd"/>
</dbReference>
<dbReference type="InterPro" id="IPR008928">
    <property type="entry name" value="6-hairpin_glycosidase_sf"/>
</dbReference>
<organism evidence="6 7">
    <name type="scientific">Sediminicola luteus</name>
    <dbReference type="NCBI Taxonomy" id="319238"/>
    <lineage>
        <taxon>Bacteria</taxon>
        <taxon>Pseudomonadati</taxon>
        <taxon>Bacteroidota</taxon>
        <taxon>Flavobacteriia</taxon>
        <taxon>Flavobacteriales</taxon>
        <taxon>Flavobacteriaceae</taxon>
        <taxon>Sediminicola</taxon>
    </lineage>
</organism>
<dbReference type="FunFam" id="3.30.2080.10:FF:000001">
    <property type="entry name" value="Alpha-1,2-mannosidase subfamily"/>
    <property type="match status" value="1"/>
</dbReference>
<dbReference type="Gene3D" id="1.20.1050.60">
    <property type="entry name" value="alpha-1,2-mannosidase"/>
    <property type="match status" value="1"/>
</dbReference>
<dbReference type="GO" id="GO:0030246">
    <property type="term" value="F:carbohydrate binding"/>
    <property type="evidence" value="ECO:0007669"/>
    <property type="project" value="InterPro"/>
</dbReference>
<dbReference type="Gene3D" id="2.70.98.10">
    <property type="match status" value="1"/>
</dbReference>
<dbReference type="Gene3D" id="3.30.2080.10">
    <property type="entry name" value="GH92 mannosidase domain"/>
    <property type="match status" value="1"/>
</dbReference>
<dbReference type="GO" id="GO:0005829">
    <property type="term" value="C:cytosol"/>
    <property type="evidence" value="ECO:0007669"/>
    <property type="project" value="TreeGrafter"/>
</dbReference>
<dbReference type="InterPro" id="IPR012939">
    <property type="entry name" value="Glyco_hydro_92"/>
</dbReference>
<dbReference type="RefSeq" id="WP_097441522.1">
    <property type="nucleotide sequence ID" value="NZ_NBWU01000001.1"/>
</dbReference>